<evidence type="ECO:0000256" key="1">
    <source>
        <dbReference type="SAM" id="MobiDB-lite"/>
    </source>
</evidence>
<name>A0A2I2FEL8_ASPCN</name>
<dbReference type="Proteomes" id="UP000234585">
    <property type="component" value="Unassembled WGS sequence"/>
</dbReference>
<dbReference type="RefSeq" id="XP_024673059.1">
    <property type="nucleotide sequence ID" value="XM_024812265.1"/>
</dbReference>
<keyword evidence="3" id="KW-1185">Reference proteome</keyword>
<dbReference type="GeneID" id="36519425"/>
<evidence type="ECO:0000313" key="2">
    <source>
        <dbReference type="EMBL" id="PLB39047.1"/>
    </source>
</evidence>
<dbReference type="STRING" id="41067.A0A2I2FEL8"/>
<dbReference type="OrthoDB" id="5420711at2759"/>
<accession>A0A2I2FEL8</accession>
<dbReference type="AlphaFoldDB" id="A0A2I2FEL8"/>
<sequence length="385" mass="44369">MTLEVNPPVSIAHPFSRDPTVRLNRRSKPRRVEQARRKHRPPPPPVEFDPAACALLDRIFSLPSEIRTTIYYHLLVQPTKWDLTHRKDCDPFRPGPPGPRTFTSGLIPPAYPSLPFVEEDLRQNLCAYCRSGSYQFESQSICVSPARSQWAPPHTNPFLCDLCYAELVRSHREPCPPLDSLSCLCARRRNLSFLLLNRQIHREAGFVFWTENCFSFEKPALLIDFMAVLRPEVCDLISRVSLMTSVDEDGDEEAVFDRPKVVVRALKLLGQCRNLMHLELDEAFLSHVRFVRALRGVKVGRSVIFVRRSTRRELISTEFMMEPIWGKVAMRSVVVDSLAEQMAWSMSHRRPLTRRCVKRLFERRERMRLGLVDTDDELGEGSESG</sequence>
<dbReference type="PANTHER" id="PTHR38790:SF4">
    <property type="entry name" value="2EXR DOMAIN-CONTAINING PROTEIN"/>
    <property type="match status" value="1"/>
</dbReference>
<dbReference type="PANTHER" id="PTHR38790">
    <property type="entry name" value="2EXR DOMAIN-CONTAINING PROTEIN-RELATED"/>
    <property type="match status" value="1"/>
</dbReference>
<dbReference type="EMBL" id="KZ559132">
    <property type="protein sequence ID" value="PLB39047.1"/>
    <property type="molecule type" value="Genomic_DNA"/>
</dbReference>
<reference evidence="2 3" key="1">
    <citation type="submission" date="2017-12" db="EMBL/GenBank/DDBJ databases">
        <authorList>
            <consortium name="DOE Joint Genome Institute"/>
            <person name="Haridas S."/>
            <person name="Kjaerbolling I."/>
            <person name="Vesth T.C."/>
            <person name="Frisvad J.C."/>
            <person name="Nybo J.L."/>
            <person name="Theobald S."/>
            <person name="Kuo A."/>
            <person name="Bowyer P."/>
            <person name="Matsuda Y."/>
            <person name="Mondo S."/>
            <person name="Lyhne E.K."/>
            <person name="Kogle M.E."/>
            <person name="Clum A."/>
            <person name="Lipzen A."/>
            <person name="Salamov A."/>
            <person name="Ngan C.Y."/>
            <person name="Daum C."/>
            <person name="Chiniquy J."/>
            <person name="Barry K."/>
            <person name="LaButti K."/>
            <person name="Simmons B.A."/>
            <person name="Magnuson J.K."/>
            <person name="Mortensen U.H."/>
            <person name="Larsen T.O."/>
            <person name="Grigoriev I.V."/>
            <person name="Baker S.E."/>
            <person name="Andersen M.R."/>
            <person name="Nordberg H.P."/>
            <person name="Cantor M.N."/>
            <person name="Hua S.X."/>
        </authorList>
    </citation>
    <scope>NUCLEOTIDE SEQUENCE [LARGE SCALE GENOMIC DNA]</scope>
    <source>
        <strain evidence="2 3">CBS 102.13</strain>
    </source>
</reference>
<feature type="region of interest" description="Disordered" evidence="1">
    <location>
        <begin position="1"/>
        <end position="46"/>
    </location>
</feature>
<evidence type="ECO:0000313" key="3">
    <source>
        <dbReference type="Proteomes" id="UP000234585"/>
    </source>
</evidence>
<gene>
    <name evidence="2" type="ORF">BDW47DRAFT_104172</name>
</gene>
<protein>
    <submittedName>
        <fullName evidence="2">Uncharacterized protein</fullName>
    </submittedName>
</protein>
<proteinExistence type="predicted"/>
<organism evidence="2 3">
    <name type="scientific">Aspergillus candidus</name>
    <dbReference type="NCBI Taxonomy" id="41067"/>
    <lineage>
        <taxon>Eukaryota</taxon>
        <taxon>Fungi</taxon>
        <taxon>Dikarya</taxon>
        <taxon>Ascomycota</taxon>
        <taxon>Pezizomycotina</taxon>
        <taxon>Eurotiomycetes</taxon>
        <taxon>Eurotiomycetidae</taxon>
        <taxon>Eurotiales</taxon>
        <taxon>Aspergillaceae</taxon>
        <taxon>Aspergillus</taxon>
        <taxon>Aspergillus subgen. Circumdati</taxon>
    </lineage>
</organism>